<dbReference type="FunFam" id="2.40.70.10:FF:000050">
    <property type="entry name" value="Aspartic proteinase CDR1"/>
    <property type="match status" value="1"/>
</dbReference>
<dbReference type="PANTHER" id="PTHR47967">
    <property type="entry name" value="OS07G0603500 PROTEIN-RELATED"/>
    <property type="match status" value="1"/>
</dbReference>
<dbReference type="PROSITE" id="PS51767">
    <property type="entry name" value="PEPTIDASE_A1"/>
    <property type="match status" value="1"/>
</dbReference>
<comment type="subcellular location">
    <subcellularLocation>
        <location evidence="1">Secreted</location>
    </subcellularLocation>
</comment>
<dbReference type="InterPro" id="IPR032799">
    <property type="entry name" value="TAXi_C"/>
</dbReference>
<evidence type="ECO:0000256" key="4">
    <source>
        <dbReference type="ARBA" id="ARBA00022670"/>
    </source>
</evidence>
<dbReference type="EMBL" id="JBEAFC010000011">
    <property type="protein sequence ID" value="KAL1535873.1"/>
    <property type="molecule type" value="Genomic_DNA"/>
</dbReference>
<accession>A0ABD1FVL1</accession>
<dbReference type="InterPro" id="IPR001969">
    <property type="entry name" value="Aspartic_peptidase_AS"/>
</dbReference>
<dbReference type="InterPro" id="IPR051708">
    <property type="entry name" value="Plant_Aspart_Prot_A1"/>
</dbReference>
<comment type="caution">
    <text evidence="9">The sequence shown here is derived from an EMBL/GenBank/DDBJ whole genome shotgun (WGS) entry which is preliminary data.</text>
</comment>
<evidence type="ECO:0000256" key="5">
    <source>
        <dbReference type="ARBA" id="ARBA00022750"/>
    </source>
</evidence>
<dbReference type="GO" id="GO:0005576">
    <property type="term" value="C:extracellular region"/>
    <property type="evidence" value="ECO:0007669"/>
    <property type="project" value="UniProtKB-SubCell"/>
</dbReference>
<name>A0ABD1FVL1_SALDI</name>
<dbReference type="Proteomes" id="UP001567538">
    <property type="component" value="Unassembled WGS sequence"/>
</dbReference>
<evidence type="ECO:0000256" key="1">
    <source>
        <dbReference type="ARBA" id="ARBA00004613"/>
    </source>
</evidence>
<evidence type="ECO:0000313" key="9">
    <source>
        <dbReference type="EMBL" id="KAL1535873.1"/>
    </source>
</evidence>
<dbReference type="CDD" id="cd05476">
    <property type="entry name" value="pepsin_A_like_plant"/>
    <property type="match status" value="1"/>
</dbReference>
<evidence type="ECO:0000256" key="2">
    <source>
        <dbReference type="ARBA" id="ARBA00007447"/>
    </source>
</evidence>
<dbReference type="FunFam" id="2.40.70.10:FF:000031">
    <property type="entry name" value="Aspartyl protease AED1"/>
    <property type="match status" value="1"/>
</dbReference>
<dbReference type="AlphaFoldDB" id="A0ABD1FVL1"/>
<sequence length="448" mass="48295">MGSTMKLYNNNYLIFAITLTLTISNPNFYTTEAAGFSINLIHRDSLPSLSPLSPFERVEAALQRSFNRAKTLIPADHSPQSPSTETVPDDSVYLMRFALGTPKVETLAVVDTGSNLTWIQCAPCKGCYKQKSPLFNPTSSSTYKSVPCRSRTCDSIKSANCQGTNGECSFTLRYGDNSVSAGDVALETLSLGPSASFNNITVGCSHTARGTFSPATSGIVGLSGGRESLLQQMGPSIGGRFSYCLVPILAASEGKTSKMHFGDGAVVSGARVVTTPIVTKNTGTFYYLTLVGMTVGNQWFDLDSSKKSVPEGNIVIDSATTLTYLPRDLYGKVEAALKQQVSLKQIDDQHKKMKLCYEVTNTKDVEAKIPEITAHFNGADLKLKPHNTFIMSTKKSAIMPTKKAMCLAFAPAGLVPIYGNMAQMNFLIGYDLVKKTVSFKPTDCTTAT</sequence>
<proteinExistence type="inferred from homology"/>
<dbReference type="SUPFAM" id="SSF50630">
    <property type="entry name" value="Acid proteases"/>
    <property type="match status" value="1"/>
</dbReference>
<keyword evidence="4" id="KW-0645">Protease</keyword>
<dbReference type="InterPro" id="IPR033121">
    <property type="entry name" value="PEPTIDASE_A1"/>
</dbReference>
<evidence type="ECO:0000256" key="7">
    <source>
        <dbReference type="ARBA" id="ARBA00023180"/>
    </source>
</evidence>
<dbReference type="InterPro" id="IPR032861">
    <property type="entry name" value="TAXi_N"/>
</dbReference>
<protein>
    <submittedName>
        <fullName evidence="9">Aspartic proteinase CDR1-like</fullName>
    </submittedName>
</protein>
<evidence type="ECO:0000256" key="3">
    <source>
        <dbReference type="ARBA" id="ARBA00022525"/>
    </source>
</evidence>
<keyword evidence="6" id="KW-0378">Hydrolase</keyword>
<keyword evidence="3" id="KW-0964">Secreted</keyword>
<gene>
    <name evidence="9" type="ORF">AAHA92_28599</name>
</gene>
<dbReference type="Pfam" id="PF14543">
    <property type="entry name" value="TAXi_N"/>
    <property type="match status" value="1"/>
</dbReference>
<organism evidence="9 10">
    <name type="scientific">Salvia divinorum</name>
    <name type="common">Maria pastora</name>
    <name type="synonym">Diviner's sage</name>
    <dbReference type="NCBI Taxonomy" id="28513"/>
    <lineage>
        <taxon>Eukaryota</taxon>
        <taxon>Viridiplantae</taxon>
        <taxon>Streptophyta</taxon>
        <taxon>Embryophyta</taxon>
        <taxon>Tracheophyta</taxon>
        <taxon>Spermatophyta</taxon>
        <taxon>Magnoliopsida</taxon>
        <taxon>eudicotyledons</taxon>
        <taxon>Gunneridae</taxon>
        <taxon>Pentapetalae</taxon>
        <taxon>asterids</taxon>
        <taxon>lamiids</taxon>
        <taxon>Lamiales</taxon>
        <taxon>Lamiaceae</taxon>
        <taxon>Nepetoideae</taxon>
        <taxon>Mentheae</taxon>
        <taxon>Salviinae</taxon>
        <taxon>Salvia</taxon>
        <taxon>Salvia subgen. Calosphace</taxon>
    </lineage>
</organism>
<comment type="similarity">
    <text evidence="2">Belongs to the peptidase A1 family.</text>
</comment>
<keyword evidence="7" id="KW-0325">Glycoprotein</keyword>
<evidence type="ECO:0000259" key="8">
    <source>
        <dbReference type="PROSITE" id="PS51767"/>
    </source>
</evidence>
<keyword evidence="5" id="KW-0064">Aspartyl protease</keyword>
<evidence type="ECO:0000313" key="10">
    <source>
        <dbReference type="Proteomes" id="UP001567538"/>
    </source>
</evidence>
<evidence type="ECO:0000256" key="6">
    <source>
        <dbReference type="ARBA" id="ARBA00022801"/>
    </source>
</evidence>
<keyword evidence="10" id="KW-1185">Reference proteome</keyword>
<dbReference type="GO" id="GO:0006508">
    <property type="term" value="P:proteolysis"/>
    <property type="evidence" value="ECO:0007669"/>
    <property type="project" value="UniProtKB-KW"/>
</dbReference>
<dbReference type="Pfam" id="PF14541">
    <property type="entry name" value="TAXi_C"/>
    <property type="match status" value="1"/>
</dbReference>
<dbReference type="InterPro" id="IPR034161">
    <property type="entry name" value="Pepsin-like_plant"/>
</dbReference>
<dbReference type="Gene3D" id="2.40.70.10">
    <property type="entry name" value="Acid Proteases"/>
    <property type="match status" value="2"/>
</dbReference>
<dbReference type="PANTHER" id="PTHR47967:SF66">
    <property type="entry name" value="ASPARTIC PROTEINASE CDR1-RELATED"/>
    <property type="match status" value="1"/>
</dbReference>
<reference evidence="9 10" key="1">
    <citation type="submission" date="2024-06" db="EMBL/GenBank/DDBJ databases">
        <title>A chromosome level genome sequence of Diviner's sage (Salvia divinorum).</title>
        <authorList>
            <person name="Ford S.A."/>
            <person name="Ro D.-K."/>
            <person name="Ness R.W."/>
            <person name="Phillips M.A."/>
        </authorList>
    </citation>
    <scope>NUCLEOTIDE SEQUENCE [LARGE SCALE GENOMIC DNA]</scope>
    <source>
        <strain evidence="9">SAF-2024a</strain>
        <tissue evidence="9">Leaf</tissue>
    </source>
</reference>
<dbReference type="GO" id="GO:0004190">
    <property type="term" value="F:aspartic-type endopeptidase activity"/>
    <property type="evidence" value="ECO:0007669"/>
    <property type="project" value="UniProtKB-KW"/>
</dbReference>
<dbReference type="PROSITE" id="PS00141">
    <property type="entry name" value="ASP_PROTEASE"/>
    <property type="match status" value="1"/>
</dbReference>
<feature type="domain" description="Peptidase A1" evidence="8">
    <location>
        <begin position="93"/>
        <end position="440"/>
    </location>
</feature>
<dbReference type="InterPro" id="IPR021109">
    <property type="entry name" value="Peptidase_aspartic_dom_sf"/>
</dbReference>